<keyword evidence="2 6" id="KW-0677">Repeat</keyword>
<accession>A0A1Y0EFJ9</accession>
<dbReference type="CDD" id="cd00009">
    <property type="entry name" value="AAA"/>
    <property type="match status" value="1"/>
</dbReference>
<dbReference type="InterPro" id="IPR001270">
    <property type="entry name" value="ClpA/B"/>
</dbReference>
<dbReference type="Gene3D" id="1.10.1780.10">
    <property type="entry name" value="Clp, N-terminal domain"/>
    <property type="match status" value="1"/>
</dbReference>
<dbReference type="SUPFAM" id="SSF81923">
    <property type="entry name" value="Double Clp-N motif"/>
    <property type="match status" value="1"/>
</dbReference>
<dbReference type="InterPro" id="IPR041546">
    <property type="entry name" value="ClpA/ClpB_AAA_lid"/>
</dbReference>
<evidence type="ECO:0000256" key="6">
    <source>
        <dbReference type="PROSITE-ProRule" id="PRU01251"/>
    </source>
</evidence>
<dbReference type="Pfam" id="PF10431">
    <property type="entry name" value="ClpB_D2-small"/>
    <property type="match status" value="1"/>
</dbReference>
<dbReference type="GO" id="GO:0005737">
    <property type="term" value="C:cytoplasm"/>
    <property type="evidence" value="ECO:0007669"/>
    <property type="project" value="TreeGrafter"/>
</dbReference>
<proteinExistence type="inferred from homology"/>
<dbReference type="SMART" id="SM01086">
    <property type="entry name" value="ClpB_D2-small"/>
    <property type="match status" value="1"/>
</dbReference>
<dbReference type="InterPro" id="IPR003959">
    <property type="entry name" value="ATPase_AAA_core"/>
</dbReference>
<dbReference type="AlphaFoldDB" id="A0A1Y0EFJ9"/>
<dbReference type="SMART" id="SM00382">
    <property type="entry name" value="AAA"/>
    <property type="match status" value="2"/>
</dbReference>
<evidence type="ECO:0000256" key="2">
    <source>
        <dbReference type="ARBA" id="ARBA00022737"/>
    </source>
</evidence>
<evidence type="ECO:0000256" key="7">
    <source>
        <dbReference type="SAM" id="Coils"/>
    </source>
</evidence>
<reference evidence="10 11" key="1">
    <citation type="submission" date="2017-05" db="EMBL/GenBank/DDBJ databases">
        <title>Genome Sequence of Loktanella vestfoldensis Strain SMR4r Isolated from a Culture of the Diatom Skeletonema marinoi.</title>
        <authorList>
            <person name="Topel M."/>
            <person name="Pinder M.I.M."/>
            <person name="Johansson O.N."/>
            <person name="Kourtchenko O."/>
            <person name="Godhe A."/>
            <person name="Clarke A.K."/>
        </authorList>
    </citation>
    <scope>NUCLEOTIDE SEQUENCE [LARGE SCALE GENOMIC DNA]</scope>
    <source>
        <strain evidence="10 11">SMR4r</strain>
    </source>
</reference>
<keyword evidence="4" id="KW-0067">ATP-binding</keyword>
<evidence type="ECO:0000256" key="8">
    <source>
        <dbReference type="SAM" id="MobiDB-lite"/>
    </source>
</evidence>
<feature type="domain" description="Clp R" evidence="9">
    <location>
        <begin position="8"/>
        <end position="152"/>
    </location>
</feature>
<dbReference type="InterPro" id="IPR017729">
    <property type="entry name" value="ATPase_T6SS_ClpV1"/>
</dbReference>
<dbReference type="FunFam" id="3.40.50.300:FF:000010">
    <property type="entry name" value="Chaperone clpB 1, putative"/>
    <property type="match status" value="1"/>
</dbReference>
<dbReference type="InterPro" id="IPR036628">
    <property type="entry name" value="Clp_N_dom_sf"/>
</dbReference>
<gene>
    <name evidence="10" type="primary">clpB1</name>
    <name evidence="10" type="ORF">LOKVESSMR4R_03102</name>
</gene>
<dbReference type="Pfam" id="PF02861">
    <property type="entry name" value="Clp_N"/>
    <property type="match status" value="1"/>
</dbReference>
<evidence type="ECO:0000313" key="11">
    <source>
        <dbReference type="Proteomes" id="UP000195273"/>
    </source>
</evidence>
<keyword evidence="11" id="KW-1185">Reference proteome</keyword>
<dbReference type="NCBIfam" id="TIGR03345">
    <property type="entry name" value="VI_ClpV1"/>
    <property type="match status" value="1"/>
</dbReference>
<dbReference type="GO" id="GO:0016887">
    <property type="term" value="F:ATP hydrolysis activity"/>
    <property type="evidence" value="ECO:0007669"/>
    <property type="project" value="InterPro"/>
</dbReference>
<evidence type="ECO:0000259" key="9">
    <source>
        <dbReference type="PROSITE" id="PS51903"/>
    </source>
</evidence>
<dbReference type="PANTHER" id="PTHR11638:SF184">
    <property type="entry name" value="ATPASE WITH CHAPERONE ACTIVITY"/>
    <property type="match status" value="1"/>
</dbReference>
<comment type="similarity">
    <text evidence="1">Belongs to the ClpA/ClpB family.</text>
</comment>
<dbReference type="Proteomes" id="UP000195273">
    <property type="component" value="Chromosome"/>
</dbReference>
<dbReference type="OrthoDB" id="9803641at2"/>
<dbReference type="PANTHER" id="PTHR11638">
    <property type="entry name" value="ATP-DEPENDENT CLP PROTEASE"/>
    <property type="match status" value="1"/>
</dbReference>
<dbReference type="Pfam" id="PF17871">
    <property type="entry name" value="AAA_lid_9"/>
    <property type="match status" value="1"/>
</dbReference>
<dbReference type="PROSITE" id="PS00870">
    <property type="entry name" value="CLPAB_1"/>
    <property type="match status" value="1"/>
</dbReference>
<evidence type="ECO:0000256" key="5">
    <source>
        <dbReference type="ARBA" id="ARBA00023186"/>
    </source>
</evidence>
<evidence type="ECO:0000256" key="4">
    <source>
        <dbReference type="ARBA" id="ARBA00022840"/>
    </source>
</evidence>
<keyword evidence="5" id="KW-0143">Chaperone</keyword>
<dbReference type="PRINTS" id="PR00300">
    <property type="entry name" value="CLPPROTEASEA"/>
</dbReference>
<dbReference type="InterPro" id="IPR050130">
    <property type="entry name" value="ClpA_ClpB"/>
</dbReference>
<evidence type="ECO:0000256" key="1">
    <source>
        <dbReference type="ARBA" id="ARBA00008675"/>
    </source>
</evidence>
<dbReference type="GO" id="GO:0034605">
    <property type="term" value="P:cellular response to heat"/>
    <property type="evidence" value="ECO:0007669"/>
    <property type="project" value="TreeGrafter"/>
</dbReference>
<dbReference type="EMBL" id="CP021431">
    <property type="protein sequence ID" value="ARU02385.1"/>
    <property type="molecule type" value="Genomic_DNA"/>
</dbReference>
<protein>
    <submittedName>
        <fullName evidence="10">Chaperone protein ClpB 1</fullName>
    </submittedName>
</protein>
<keyword evidence="3" id="KW-0547">Nucleotide-binding</keyword>
<dbReference type="Gene3D" id="3.40.50.300">
    <property type="entry name" value="P-loop containing nucleotide triphosphate hydrolases"/>
    <property type="match status" value="3"/>
</dbReference>
<organism evidence="10 11">
    <name type="scientific">Yoonia vestfoldensis</name>
    <dbReference type="NCBI Taxonomy" id="245188"/>
    <lineage>
        <taxon>Bacteria</taxon>
        <taxon>Pseudomonadati</taxon>
        <taxon>Pseudomonadota</taxon>
        <taxon>Alphaproteobacteria</taxon>
        <taxon>Rhodobacterales</taxon>
        <taxon>Paracoccaceae</taxon>
        <taxon>Yoonia</taxon>
    </lineage>
</organism>
<dbReference type="Pfam" id="PF00004">
    <property type="entry name" value="AAA"/>
    <property type="match status" value="1"/>
</dbReference>
<dbReference type="KEGG" id="lvs:LOKVESSMR4R_03102"/>
<dbReference type="Pfam" id="PF07724">
    <property type="entry name" value="AAA_2"/>
    <property type="match status" value="1"/>
</dbReference>
<sequence>MVQLTRLVGKLSPRLKDALENAVGEAMKRRSATVEPAHWLFHSLFGADDALQAFLEGQGVTLTALEAEIESRMPRGSGSPTDRPTISGNVVKLLEAAWLIASVELEQTAILPETLLLAAMQPNAAGLRNESYQALASVSGEAMRDFARARGVNLAAGPGAARSDVASAAGAVGEGALGKYTVNLTELARSGALDAVVGRTDEVAKAIDVLLRKRQNNPILLGQPGVGKTAIVEGLAQKIVAGEVPQALAEAELLSLDMGLLQAGASVKGEFEDRLKNVLKEVQSSDRPILMFIDEAHTMIGAGGTEGQNDAANLLKPALARGEFRTIAATTFAEYKKYFEKDPALSRRFQPITVEEPTAEAAVHILRRVSEGLAAHHGVLIQQEALCAAVDLSTRYMPARRLPDKAISVLDTACARVALSQTARPSALDALEERMRFAEAERDQTREDGNRFGKVTVDVAALDARVDVLRDALDQATQRWAAERDQVAAHLGQDKPADAEPSPALPETSEYVFPWVSAASIAAVVSDWTGVPLNNLERSEADRLLRLDEALKSRIIGQDSAVEAIARSLKISRAGLTDTRKPIGVFLMCGPSGVGKTETALAIAEQVFGGEDAITTINMTEFKDAHKTSMLLGAAAGYVGYGKGGVLTEAVRRRPYSVLLLDEMEKAHPAIHDIFFQIFDKGHISDSEGNEVDFRNTIIIMTANAGGEDIRSFVDAQDNPPDAETLAHHLRPILLDFFSPAFLGRTEVIAYRPLDDAASRQLVGIQMRRIRARIAAQYGAGFEWSSGFVDHVVRCNTDVLSGGRALEAIINRQLLPRLAERCIAMAITGDPLTQINVDHDGKELRIDLA</sequence>
<feature type="coiled-coil region" evidence="7">
    <location>
        <begin position="428"/>
        <end position="479"/>
    </location>
</feature>
<dbReference type="GO" id="GO:0005524">
    <property type="term" value="F:ATP binding"/>
    <property type="evidence" value="ECO:0007669"/>
    <property type="project" value="UniProtKB-KW"/>
</dbReference>
<dbReference type="InterPro" id="IPR003593">
    <property type="entry name" value="AAA+_ATPase"/>
</dbReference>
<keyword evidence="7" id="KW-0175">Coiled coil</keyword>
<feature type="region of interest" description="Disordered" evidence="8">
    <location>
        <begin position="487"/>
        <end position="506"/>
    </location>
</feature>
<evidence type="ECO:0000313" key="10">
    <source>
        <dbReference type="EMBL" id="ARU02385.1"/>
    </source>
</evidence>
<dbReference type="InterPro" id="IPR019489">
    <property type="entry name" value="Clp_ATPase_C"/>
</dbReference>
<dbReference type="InterPro" id="IPR018368">
    <property type="entry name" value="ClpA/B_CS1"/>
</dbReference>
<evidence type="ECO:0000256" key="3">
    <source>
        <dbReference type="ARBA" id="ARBA00022741"/>
    </source>
</evidence>
<name>A0A1Y0EFJ9_9RHOB</name>
<dbReference type="SUPFAM" id="SSF52540">
    <property type="entry name" value="P-loop containing nucleoside triphosphate hydrolases"/>
    <property type="match status" value="2"/>
</dbReference>
<dbReference type="InterPro" id="IPR027417">
    <property type="entry name" value="P-loop_NTPase"/>
</dbReference>
<feature type="compositionally biased region" description="Basic and acidic residues" evidence="8">
    <location>
        <begin position="487"/>
        <end position="498"/>
    </location>
</feature>
<dbReference type="RefSeq" id="WP_087210279.1">
    <property type="nucleotide sequence ID" value="NZ_CP021431.1"/>
</dbReference>
<dbReference type="Gene3D" id="1.10.8.60">
    <property type="match status" value="1"/>
</dbReference>
<dbReference type="CDD" id="cd19499">
    <property type="entry name" value="RecA-like_ClpB_Hsp104-like"/>
    <property type="match status" value="1"/>
</dbReference>
<dbReference type="InterPro" id="IPR004176">
    <property type="entry name" value="Clp_R_N"/>
</dbReference>
<dbReference type="PROSITE" id="PS51903">
    <property type="entry name" value="CLP_R"/>
    <property type="match status" value="1"/>
</dbReference>